<dbReference type="InterPro" id="IPR027417">
    <property type="entry name" value="P-loop_NTPase"/>
</dbReference>
<sequence length="695" mass="76177">MFLKDMIKSDPPRLYPGDTLEKAARLFRHAKVDSLPVVDPGNRVIGILTRTNFLDALLEKASLDTPIDSFYNNNAMTVSGSVDYETVKEIVKTSPVGSAPVLDAGGHLAGIFTKADMVLTLLKKSDLLNAQLSAILNAMQNAVVAVDAEKRITLLNSSAEKLLGLKGQDAAGRHYRKILGEIGLEASFLGTAQLGLKHKINGSATIVNILPIISRGTVNGTIVVFQDLTEFEQVARELEIVKNLNQTLDTVLNIIYDGIVVVDGSGIVTLINQVLADYLGVNPGDAVGCYITDILPNSRLHIVAGTGIPELSEIQTIRGKELIVSRLPVIKDGLPTGAVGKVIFPQLAEIKELAAKLNSLQNKIAYYREELRKTGGAKFAAESMIAVSRPMKMILDECRQIAASGSTVLVSGESGTGKELVARAIHNFSPRSNGPFISVNCAAIPENLLESEIFGYAPGAFTGADKNGKPGRFELADGGILFLDEIGDMSLNLQSKLLRVIQEREFVRVGGTRTVHVDVRIIAATNKNLQASMESGDFREDLYYRLNVINIRIPPLRERPEDIEPLARYFVGKFNHILKTAITGISQEAMEVLLKYRWPGNVRELENVIERAANFLREGNIRIQHLPAYMLRAESSRRPGQQENLQYRDRIKQTERDVIISALEKAGGNKTKAARTLNMSRSRLYAKIKELNIPL</sequence>
<dbReference type="Pfam" id="PF13188">
    <property type="entry name" value="PAS_8"/>
    <property type="match status" value="1"/>
</dbReference>
<feature type="domain" description="PAS" evidence="8">
    <location>
        <begin position="128"/>
        <end position="173"/>
    </location>
</feature>
<gene>
    <name evidence="10" type="ORF">DCCM_2161</name>
</gene>
<dbReference type="PROSITE" id="PS51371">
    <property type="entry name" value="CBS"/>
    <property type="match status" value="2"/>
</dbReference>
<dbReference type="PROSITE" id="PS50112">
    <property type="entry name" value="PAS"/>
    <property type="match status" value="2"/>
</dbReference>
<dbReference type="PROSITE" id="PS00676">
    <property type="entry name" value="SIGMA54_INTERACT_2"/>
    <property type="match status" value="1"/>
</dbReference>
<accession>A0A2L2XAR0</accession>
<evidence type="ECO:0000256" key="5">
    <source>
        <dbReference type="ARBA" id="ARBA00023163"/>
    </source>
</evidence>
<dbReference type="InterPro" id="IPR058031">
    <property type="entry name" value="AAA_lid_NorR"/>
</dbReference>
<evidence type="ECO:0000259" key="9">
    <source>
        <dbReference type="PROSITE" id="PS51371"/>
    </source>
</evidence>
<reference evidence="11" key="1">
    <citation type="submission" date="2018-02" db="EMBL/GenBank/DDBJ databases">
        <title>Genome sequence of Desulfocucumis palustris strain NAW-5.</title>
        <authorList>
            <person name="Watanabe M."/>
            <person name="Kojima H."/>
            <person name="Fukui M."/>
        </authorList>
    </citation>
    <scope>NUCLEOTIDE SEQUENCE [LARGE SCALE GENOMIC DNA]</scope>
    <source>
        <strain evidence="11">NAW-5</strain>
    </source>
</reference>
<dbReference type="FunFam" id="3.40.50.300:FF:000006">
    <property type="entry name" value="DNA-binding transcriptional regulator NtrC"/>
    <property type="match status" value="1"/>
</dbReference>
<dbReference type="Pfam" id="PF00571">
    <property type="entry name" value="CBS"/>
    <property type="match status" value="1"/>
</dbReference>
<dbReference type="InterPro" id="IPR046342">
    <property type="entry name" value="CBS_dom_sf"/>
</dbReference>
<keyword evidence="4" id="KW-0238">DNA-binding</keyword>
<evidence type="ECO:0000313" key="10">
    <source>
        <dbReference type="EMBL" id="GBF33064.1"/>
    </source>
</evidence>
<dbReference type="GO" id="GO:0043565">
    <property type="term" value="F:sequence-specific DNA binding"/>
    <property type="evidence" value="ECO:0007669"/>
    <property type="project" value="InterPro"/>
</dbReference>
<dbReference type="SMART" id="SM00382">
    <property type="entry name" value="AAA"/>
    <property type="match status" value="1"/>
</dbReference>
<dbReference type="InterPro" id="IPR013767">
    <property type="entry name" value="PAS_fold"/>
</dbReference>
<dbReference type="CDD" id="cd00009">
    <property type="entry name" value="AAA"/>
    <property type="match status" value="1"/>
</dbReference>
<protein>
    <submittedName>
        <fullName evidence="10">Nitrogenase-specific transcriptional regulator NifA</fullName>
    </submittedName>
</protein>
<feature type="domain" description="PAS" evidence="8">
    <location>
        <begin position="244"/>
        <end position="288"/>
    </location>
</feature>
<proteinExistence type="predicted"/>
<dbReference type="PRINTS" id="PR01590">
    <property type="entry name" value="HTHFIS"/>
</dbReference>
<dbReference type="PANTHER" id="PTHR32071">
    <property type="entry name" value="TRANSCRIPTIONAL REGULATORY PROTEIN"/>
    <property type="match status" value="1"/>
</dbReference>
<evidence type="ECO:0000256" key="2">
    <source>
        <dbReference type="ARBA" id="ARBA00022840"/>
    </source>
</evidence>
<dbReference type="PROSITE" id="PS00675">
    <property type="entry name" value="SIGMA54_INTERACT_1"/>
    <property type="match status" value="1"/>
</dbReference>
<dbReference type="Gene3D" id="1.10.10.60">
    <property type="entry name" value="Homeodomain-like"/>
    <property type="match status" value="1"/>
</dbReference>
<dbReference type="SUPFAM" id="SSF55785">
    <property type="entry name" value="PYP-like sensor domain (PAS domain)"/>
    <property type="match status" value="2"/>
</dbReference>
<dbReference type="Gene3D" id="3.10.580.10">
    <property type="entry name" value="CBS-domain"/>
    <property type="match status" value="1"/>
</dbReference>
<feature type="domain" description="CBS" evidence="9">
    <location>
        <begin position="71"/>
        <end position="127"/>
    </location>
</feature>
<dbReference type="Pfam" id="PF00158">
    <property type="entry name" value="Sigma54_activat"/>
    <property type="match status" value="1"/>
</dbReference>
<feature type="domain" description="CBS" evidence="9">
    <location>
        <begin position="6"/>
        <end position="65"/>
    </location>
</feature>
<dbReference type="EMBL" id="BFAV01000073">
    <property type="protein sequence ID" value="GBF33064.1"/>
    <property type="molecule type" value="Genomic_DNA"/>
</dbReference>
<keyword evidence="1" id="KW-0547">Nucleotide-binding</keyword>
<keyword evidence="3" id="KW-0805">Transcription regulation</keyword>
<dbReference type="Pfam" id="PF00989">
    <property type="entry name" value="PAS"/>
    <property type="match status" value="1"/>
</dbReference>
<feature type="domain" description="Sigma-54 factor interaction" evidence="7">
    <location>
        <begin position="384"/>
        <end position="614"/>
    </location>
</feature>
<dbReference type="InterPro" id="IPR025944">
    <property type="entry name" value="Sigma_54_int_dom_CS"/>
</dbReference>
<dbReference type="PROSITE" id="PS50045">
    <property type="entry name" value="SIGMA54_INTERACT_4"/>
    <property type="match status" value="1"/>
</dbReference>
<dbReference type="SUPFAM" id="SSF52540">
    <property type="entry name" value="P-loop containing nucleoside triphosphate hydrolases"/>
    <property type="match status" value="1"/>
</dbReference>
<dbReference type="SMART" id="SM00091">
    <property type="entry name" value="PAS"/>
    <property type="match status" value="2"/>
</dbReference>
<organism evidence="10 11">
    <name type="scientific">Desulfocucumis palustris</name>
    <dbReference type="NCBI Taxonomy" id="1898651"/>
    <lineage>
        <taxon>Bacteria</taxon>
        <taxon>Bacillati</taxon>
        <taxon>Bacillota</taxon>
        <taxon>Clostridia</taxon>
        <taxon>Eubacteriales</taxon>
        <taxon>Desulfocucumaceae</taxon>
        <taxon>Desulfocucumis</taxon>
    </lineage>
</organism>
<dbReference type="Proteomes" id="UP000239549">
    <property type="component" value="Unassembled WGS sequence"/>
</dbReference>
<evidence type="ECO:0000256" key="6">
    <source>
        <dbReference type="PROSITE-ProRule" id="PRU00703"/>
    </source>
</evidence>
<dbReference type="Gene3D" id="3.40.50.300">
    <property type="entry name" value="P-loop containing nucleotide triphosphate hydrolases"/>
    <property type="match status" value="1"/>
</dbReference>
<dbReference type="SMART" id="SM00116">
    <property type="entry name" value="CBS"/>
    <property type="match status" value="2"/>
</dbReference>
<evidence type="ECO:0000259" key="8">
    <source>
        <dbReference type="PROSITE" id="PS50112"/>
    </source>
</evidence>
<dbReference type="SUPFAM" id="SSF46689">
    <property type="entry name" value="Homeodomain-like"/>
    <property type="match status" value="1"/>
</dbReference>
<dbReference type="InterPro" id="IPR025943">
    <property type="entry name" value="Sigma_54_int_dom_ATP-bd_2"/>
</dbReference>
<dbReference type="Pfam" id="PF25601">
    <property type="entry name" value="AAA_lid_14"/>
    <property type="match status" value="1"/>
</dbReference>
<dbReference type="InterPro" id="IPR009057">
    <property type="entry name" value="Homeodomain-like_sf"/>
</dbReference>
<evidence type="ECO:0000256" key="4">
    <source>
        <dbReference type="ARBA" id="ARBA00023125"/>
    </source>
</evidence>
<dbReference type="InterPro" id="IPR000644">
    <property type="entry name" value="CBS_dom"/>
</dbReference>
<keyword evidence="5" id="KW-0804">Transcription</keyword>
<evidence type="ECO:0000256" key="1">
    <source>
        <dbReference type="ARBA" id="ARBA00022741"/>
    </source>
</evidence>
<dbReference type="InterPro" id="IPR035965">
    <property type="entry name" value="PAS-like_dom_sf"/>
</dbReference>
<dbReference type="CDD" id="cd02205">
    <property type="entry name" value="CBS_pair_SF"/>
    <property type="match status" value="1"/>
</dbReference>
<evidence type="ECO:0000259" key="7">
    <source>
        <dbReference type="PROSITE" id="PS50045"/>
    </source>
</evidence>
<dbReference type="SUPFAM" id="SSF54631">
    <property type="entry name" value="CBS-domain pair"/>
    <property type="match status" value="1"/>
</dbReference>
<name>A0A2L2XAR0_9FIRM</name>
<dbReference type="Pfam" id="PF02954">
    <property type="entry name" value="HTH_8"/>
    <property type="match status" value="1"/>
</dbReference>
<keyword evidence="2" id="KW-0067">ATP-binding</keyword>
<dbReference type="CDD" id="cd00130">
    <property type="entry name" value="PAS"/>
    <property type="match status" value="1"/>
</dbReference>
<dbReference type="InterPro" id="IPR003593">
    <property type="entry name" value="AAA+_ATPase"/>
</dbReference>
<dbReference type="PROSITE" id="PS00688">
    <property type="entry name" value="SIGMA54_INTERACT_3"/>
    <property type="match status" value="1"/>
</dbReference>
<dbReference type="Gene3D" id="1.10.8.60">
    <property type="match status" value="1"/>
</dbReference>
<dbReference type="NCBIfam" id="TIGR00229">
    <property type="entry name" value="sensory_box"/>
    <property type="match status" value="1"/>
</dbReference>
<dbReference type="InterPro" id="IPR002197">
    <property type="entry name" value="HTH_Fis"/>
</dbReference>
<dbReference type="RefSeq" id="WP_231702674.1">
    <property type="nucleotide sequence ID" value="NZ_BFAV01000073.1"/>
</dbReference>
<dbReference type="InterPro" id="IPR025662">
    <property type="entry name" value="Sigma_54_int_dom_ATP-bd_1"/>
</dbReference>
<evidence type="ECO:0000313" key="11">
    <source>
        <dbReference type="Proteomes" id="UP000239549"/>
    </source>
</evidence>
<dbReference type="GO" id="GO:0006355">
    <property type="term" value="P:regulation of DNA-templated transcription"/>
    <property type="evidence" value="ECO:0007669"/>
    <property type="project" value="InterPro"/>
</dbReference>
<keyword evidence="11" id="KW-1185">Reference proteome</keyword>
<comment type="caution">
    <text evidence="10">The sequence shown here is derived from an EMBL/GenBank/DDBJ whole genome shotgun (WGS) entry which is preliminary data.</text>
</comment>
<dbReference type="GO" id="GO:0005524">
    <property type="term" value="F:ATP binding"/>
    <property type="evidence" value="ECO:0007669"/>
    <property type="project" value="UniProtKB-KW"/>
</dbReference>
<dbReference type="PANTHER" id="PTHR32071:SF57">
    <property type="entry name" value="C4-DICARBOXYLATE TRANSPORT TRANSCRIPTIONAL REGULATORY PROTEIN DCTD"/>
    <property type="match status" value="1"/>
</dbReference>
<dbReference type="Gene3D" id="3.30.450.20">
    <property type="entry name" value="PAS domain"/>
    <property type="match status" value="2"/>
</dbReference>
<dbReference type="InterPro" id="IPR002078">
    <property type="entry name" value="Sigma_54_int"/>
</dbReference>
<keyword evidence="6" id="KW-0129">CBS domain</keyword>
<dbReference type="AlphaFoldDB" id="A0A2L2XAR0"/>
<evidence type="ECO:0000256" key="3">
    <source>
        <dbReference type="ARBA" id="ARBA00023015"/>
    </source>
</evidence>
<dbReference type="InterPro" id="IPR000014">
    <property type="entry name" value="PAS"/>
</dbReference>